<name>A0A1P8K205_9BURK</name>
<dbReference type="Proteomes" id="UP000186609">
    <property type="component" value="Chromosome"/>
</dbReference>
<organism evidence="1 2">
    <name type="scientific">Rhodoferax koreensis</name>
    <dbReference type="NCBI Taxonomy" id="1842727"/>
    <lineage>
        <taxon>Bacteria</taxon>
        <taxon>Pseudomonadati</taxon>
        <taxon>Pseudomonadota</taxon>
        <taxon>Betaproteobacteria</taxon>
        <taxon>Burkholderiales</taxon>
        <taxon>Comamonadaceae</taxon>
        <taxon>Rhodoferax</taxon>
    </lineage>
</organism>
<dbReference type="STRING" id="1842727.RD110_24835"/>
<keyword evidence="2" id="KW-1185">Reference proteome</keyword>
<dbReference type="AlphaFoldDB" id="A0A1P8K205"/>
<accession>A0A1P8K205</accession>
<evidence type="ECO:0000313" key="1">
    <source>
        <dbReference type="EMBL" id="APW40027.1"/>
    </source>
</evidence>
<sequence>MALSGQERLSVADTVRGILSYARWPDESHVLRLCITGQGAHGESLLTQGIAPLNQRAVTTLRVPVDADVVAQCDALYVGELDEGSWRNLFAHISGKPVLTVCERSPICMIGGMFCLDVNTTASTVPFEVNLDSVARSGVRVNPQVLRLGRRAVKNSS</sequence>
<dbReference type="OrthoDB" id="7355447at2"/>
<protein>
    <recommendedName>
        <fullName evidence="3">YfiR family protein</fullName>
    </recommendedName>
</protein>
<dbReference type="KEGG" id="rhy:RD110_24835"/>
<evidence type="ECO:0008006" key="3">
    <source>
        <dbReference type="Google" id="ProtNLM"/>
    </source>
</evidence>
<evidence type="ECO:0000313" key="2">
    <source>
        <dbReference type="Proteomes" id="UP000186609"/>
    </source>
</evidence>
<gene>
    <name evidence="1" type="ORF">RD110_24835</name>
</gene>
<dbReference type="InterPro" id="IPR025293">
    <property type="entry name" value="YfiR/HmsC-like"/>
</dbReference>
<dbReference type="Pfam" id="PF13689">
    <property type="entry name" value="DUF4154"/>
    <property type="match status" value="1"/>
</dbReference>
<reference evidence="1 2" key="1">
    <citation type="submission" date="2017-01" db="EMBL/GenBank/DDBJ databases">
        <authorList>
            <person name="Mah S.A."/>
            <person name="Swanson W.J."/>
            <person name="Moy G.W."/>
            <person name="Vacquier V.D."/>
        </authorList>
    </citation>
    <scope>NUCLEOTIDE SEQUENCE [LARGE SCALE GENOMIC DNA]</scope>
    <source>
        <strain evidence="1 2">DCY110</strain>
    </source>
</reference>
<dbReference type="EMBL" id="CP019236">
    <property type="protein sequence ID" value="APW40027.1"/>
    <property type="molecule type" value="Genomic_DNA"/>
</dbReference>
<proteinExistence type="predicted"/>